<keyword evidence="2" id="KW-1185">Reference proteome</keyword>
<proteinExistence type="predicted"/>
<sequence>MAYWGLAYAAGPNYNRSWHLFDPSDLQQSMKRCHDAARRARELVSTGQATVTSIEAALIQAIQSRFPVDHPVEAFSVLDKKYASAVEKVYHQYGEEDLDMVTLYADALMHTALRKIVL</sequence>
<protein>
    <submittedName>
        <fullName evidence="1">Uncharacterized protein</fullName>
    </submittedName>
</protein>
<dbReference type="Proteomes" id="UP000465220">
    <property type="component" value="Unassembled WGS sequence"/>
</dbReference>
<dbReference type="EMBL" id="BLKI01000003">
    <property type="protein sequence ID" value="GFF62637.1"/>
    <property type="molecule type" value="Genomic_DNA"/>
</dbReference>
<reference evidence="1 2" key="1">
    <citation type="submission" date="2020-01" db="EMBL/GenBank/DDBJ databases">
        <title>Draft genome sequence of Aspergillus lentulus IFM 60648.</title>
        <authorList>
            <person name="Takahashi H."/>
            <person name="Yaguchi T."/>
        </authorList>
    </citation>
    <scope>NUCLEOTIDE SEQUENCE [LARGE SCALE GENOMIC DNA]</scope>
    <source>
        <strain evidence="1 2">IFM 60648</strain>
    </source>
</reference>
<dbReference type="PANTHER" id="PTHR45588">
    <property type="entry name" value="TPR DOMAIN-CONTAINING PROTEIN"/>
    <property type="match status" value="1"/>
</dbReference>
<evidence type="ECO:0000313" key="2">
    <source>
        <dbReference type="Proteomes" id="UP000465220"/>
    </source>
</evidence>
<accession>A0ABQ0ZSA8</accession>
<organism evidence="1 2">
    <name type="scientific">Aspergillus lentulus</name>
    <dbReference type="NCBI Taxonomy" id="293939"/>
    <lineage>
        <taxon>Eukaryota</taxon>
        <taxon>Fungi</taxon>
        <taxon>Dikarya</taxon>
        <taxon>Ascomycota</taxon>
        <taxon>Pezizomycotina</taxon>
        <taxon>Eurotiomycetes</taxon>
        <taxon>Eurotiomycetidae</taxon>
        <taxon>Eurotiales</taxon>
        <taxon>Aspergillaceae</taxon>
        <taxon>Aspergillus</taxon>
        <taxon>Aspergillus subgen. Fumigati</taxon>
    </lineage>
</organism>
<dbReference type="PANTHER" id="PTHR45588:SF1">
    <property type="entry name" value="WW DOMAIN-CONTAINING PROTEIN"/>
    <property type="match status" value="1"/>
</dbReference>
<comment type="caution">
    <text evidence="1">The sequence shown here is derived from an EMBL/GenBank/DDBJ whole genome shotgun (WGS) entry which is preliminary data.</text>
</comment>
<name>A0ABQ0ZSA8_ASPLE</name>
<evidence type="ECO:0000313" key="1">
    <source>
        <dbReference type="EMBL" id="GFF62637.1"/>
    </source>
</evidence>
<gene>
    <name evidence="1" type="ORF">IFM60648_00674</name>
</gene>